<name>A0A1H6EAD0_9ACTN</name>
<dbReference type="AlphaFoldDB" id="A0A1H6EAD0"/>
<protein>
    <submittedName>
        <fullName evidence="1">Uncharacterized protein</fullName>
    </submittedName>
</protein>
<organism evidence="1 2">
    <name type="scientific">Actinacidiphila yanglinensis</name>
    <dbReference type="NCBI Taxonomy" id="310779"/>
    <lineage>
        <taxon>Bacteria</taxon>
        <taxon>Bacillati</taxon>
        <taxon>Actinomycetota</taxon>
        <taxon>Actinomycetes</taxon>
        <taxon>Kitasatosporales</taxon>
        <taxon>Streptomycetaceae</taxon>
        <taxon>Actinacidiphila</taxon>
    </lineage>
</organism>
<evidence type="ECO:0000313" key="1">
    <source>
        <dbReference type="EMBL" id="SEG94193.1"/>
    </source>
</evidence>
<dbReference type="RefSeq" id="WP_200823553.1">
    <property type="nucleotide sequence ID" value="NZ_FNVU01000029.1"/>
</dbReference>
<dbReference type="EMBL" id="FNVU01000029">
    <property type="protein sequence ID" value="SEG94193.1"/>
    <property type="molecule type" value="Genomic_DNA"/>
</dbReference>
<accession>A0A1H6EAD0</accession>
<keyword evidence="2" id="KW-1185">Reference proteome</keyword>
<sequence>MGWCLVFEDGWFCTTAGLAEAAASGLLSAFNGFAGGRTTGRKAAAKTGLREHGLALVDVVLAFHTAVAADAGDWQIEPAHPTPMTCR</sequence>
<evidence type="ECO:0000313" key="2">
    <source>
        <dbReference type="Proteomes" id="UP000236754"/>
    </source>
</evidence>
<dbReference type="Proteomes" id="UP000236754">
    <property type="component" value="Unassembled WGS sequence"/>
</dbReference>
<reference evidence="1 2" key="1">
    <citation type="submission" date="2016-10" db="EMBL/GenBank/DDBJ databases">
        <authorList>
            <person name="de Groot N.N."/>
        </authorList>
    </citation>
    <scope>NUCLEOTIDE SEQUENCE [LARGE SCALE GENOMIC DNA]</scope>
    <source>
        <strain evidence="1 2">CGMCC 4.2023</strain>
    </source>
</reference>
<proteinExistence type="predicted"/>
<gene>
    <name evidence="1" type="ORF">SAMN05216223_12972</name>
</gene>